<evidence type="ECO:0000256" key="2">
    <source>
        <dbReference type="SAM" id="Phobius"/>
    </source>
</evidence>
<gene>
    <name evidence="3" type="ORF">SAMN05216199_0540</name>
</gene>
<dbReference type="Proteomes" id="UP000199019">
    <property type="component" value="Unassembled WGS sequence"/>
</dbReference>
<reference evidence="4" key="1">
    <citation type="submission" date="2016-10" db="EMBL/GenBank/DDBJ databases">
        <authorList>
            <person name="Varghese N."/>
            <person name="Submissions S."/>
        </authorList>
    </citation>
    <scope>NUCLEOTIDE SEQUENCE [LARGE SCALE GENOMIC DNA]</scope>
    <source>
        <strain evidence="4">CGMCC 1.6963</strain>
    </source>
</reference>
<keyword evidence="2" id="KW-1133">Transmembrane helix</keyword>
<dbReference type="AlphaFoldDB" id="A0A1H9XUM7"/>
<protein>
    <submittedName>
        <fullName evidence="3">Chain length determinant protein</fullName>
    </submittedName>
</protein>
<dbReference type="PANTHER" id="PTHR32309:SF31">
    <property type="entry name" value="CAPSULAR EXOPOLYSACCHARIDE FAMILY"/>
    <property type="match status" value="1"/>
</dbReference>
<feature type="region of interest" description="Disordered" evidence="1">
    <location>
        <begin position="518"/>
        <end position="547"/>
    </location>
</feature>
<accession>A0A1H9XUM7</accession>
<feature type="transmembrane region" description="Helical" evidence="2">
    <location>
        <begin position="253"/>
        <end position="277"/>
    </location>
</feature>
<organism evidence="3 4">
    <name type="scientific">Pedococcus cremeus</name>
    <dbReference type="NCBI Taxonomy" id="587636"/>
    <lineage>
        <taxon>Bacteria</taxon>
        <taxon>Bacillati</taxon>
        <taxon>Actinomycetota</taxon>
        <taxon>Actinomycetes</taxon>
        <taxon>Micrococcales</taxon>
        <taxon>Intrasporangiaceae</taxon>
        <taxon>Pedococcus</taxon>
    </lineage>
</organism>
<keyword evidence="4" id="KW-1185">Reference proteome</keyword>
<evidence type="ECO:0000256" key="1">
    <source>
        <dbReference type="SAM" id="MobiDB-lite"/>
    </source>
</evidence>
<dbReference type="OrthoDB" id="3802884at2"/>
<keyword evidence="2" id="KW-0812">Transmembrane</keyword>
<evidence type="ECO:0000313" key="3">
    <source>
        <dbReference type="EMBL" id="SES49882.1"/>
    </source>
</evidence>
<dbReference type="RefSeq" id="WP_091763282.1">
    <property type="nucleotide sequence ID" value="NZ_FOHB01000015.1"/>
</dbReference>
<keyword evidence="2" id="KW-0472">Membrane</keyword>
<sequence length="547" mass="57725">MIDLSWNIDADDREEEITGTPRPLLGTWHYLRTSLRRERKTWIGLGVCGALLGLAVLLLLPPSSKATVTLLMAHPASLDGPSAMGTDVSLLNTREVADRTVRQLRLPLTPEQFQATISSEPVTTEILMITVDAPNDAAALSRAGALTRQYLDFRAAQLSSLSSGLIDGYQKRITGLNDEVNKRTTQYNRLVKEGAATSSQAQELIAQRAGFENQIYDLQQLKENASLSTDAAVSSTHVVDQPRLIRHSMKRTVVLGVGSGLVLGTALGVGFVLFRALTSDRVRRRHDVALALAAPVRFSVASLGPVKGVAASLLPWRRRRRGWRGNDLETLVHGLTAAVLTPGGGAGTTWQGPAPTGGRGPSQGLALAAVGNARAAAAVLVALAAHLESMGLAVFLVDLSPSGALASDGGRRGASFDVLRPDGVPGLARGPRGGEATMALPLRPTDPWHERWAAADVVLVLAQVDPGIDAENLATWVPQVVPLVTAGLSTPELLETTGELVRAAGLSLPFALMVGSDSTDQSVGHTGATHAPPTETEVERTASMGQR</sequence>
<proteinExistence type="predicted"/>
<evidence type="ECO:0000313" key="4">
    <source>
        <dbReference type="Proteomes" id="UP000199019"/>
    </source>
</evidence>
<feature type="transmembrane region" description="Helical" evidence="2">
    <location>
        <begin position="41"/>
        <end position="60"/>
    </location>
</feature>
<dbReference type="EMBL" id="FOHB01000015">
    <property type="protein sequence ID" value="SES49882.1"/>
    <property type="molecule type" value="Genomic_DNA"/>
</dbReference>
<name>A0A1H9XUM7_9MICO</name>
<dbReference type="STRING" id="587636.SAMN05216199_0540"/>
<dbReference type="PANTHER" id="PTHR32309">
    <property type="entry name" value="TYROSINE-PROTEIN KINASE"/>
    <property type="match status" value="1"/>
</dbReference>
<dbReference type="InterPro" id="IPR050445">
    <property type="entry name" value="Bact_polysacc_biosynth/exp"/>
</dbReference>